<dbReference type="AlphaFoldDB" id="A0AAW6NID3"/>
<keyword evidence="1" id="KW-0378">Hydrolase</keyword>
<proteinExistence type="predicted"/>
<name>A0AAW6NID3_ENTCL</name>
<evidence type="ECO:0000313" key="1">
    <source>
        <dbReference type="EMBL" id="MDF3635915.1"/>
    </source>
</evidence>
<dbReference type="EMBL" id="JARJGR010000233">
    <property type="protein sequence ID" value="MDF3635915.1"/>
    <property type="molecule type" value="Genomic_DNA"/>
</dbReference>
<protein>
    <submittedName>
        <fullName evidence="1">Alpha/beta hydrolase</fullName>
    </submittedName>
</protein>
<sequence>RHPAVKNRYGISLGTIALWGETSVLSVGKDALMRVTSNPFYDYMQTRIDSRIGDN</sequence>
<dbReference type="GO" id="GO:0016787">
    <property type="term" value="F:hydrolase activity"/>
    <property type="evidence" value="ECO:0007669"/>
    <property type="project" value="UniProtKB-KW"/>
</dbReference>
<comment type="caution">
    <text evidence="1">The sequence shown here is derived from an EMBL/GenBank/DDBJ whole genome shotgun (WGS) entry which is preliminary data.</text>
</comment>
<feature type="non-terminal residue" evidence="1">
    <location>
        <position position="1"/>
    </location>
</feature>
<reference evidence="1" key="1">
    <citation type="submission" date="2023-03" db="EMBL/GenBank/DDBJ databases">
        <title>A Study on Prevalence and Characterization of Enterobacter cloacae strains in China.</title>
        <authorList>
            <person name="Zheng Z."/>
        </authorList>
    </citation>
    <scope>NUCLEOTIDE SEQUENCE</scope>
    <source>
        <strain evidence="1">EC77</strain>
    </source>
</reference>
<organism evidence="1 2">
    <name type="scientific">Enterobacter cloacae</name>
    <dbReference type="NCBI Taxonomy" id="550"/>
    <lineage>
        <taxon>Bacteria</taxon>
        <taxon>Pseudomonadati</taxon>
        <taxon>Pseudomonadota</taxon>
        <taxon>Gammaproteobacteria</taxon>
        <taxon>Enterobacterales</taxon>
        <taxon>Enterobacteriaceae</taxon>
        <taxon>Enterobacter</taxon>
        <taxon>Enterobacter cloacae complex</taxon>
    </lineage>
</organism>
<evidence type="ECO:0000313" key="2">
    <source>
        <dbReference type="Proteomes" id="UP001215180"/>
    </source>
</evidence>
<dbReference type="Proteomes" id="UP001215180">
    <property type="component" value="Unassembled WGS sequence"/>
</dbReference>
<accession>A0AAW6NID3</accession>
<gene>
    <name evidence="1" type="ORF">P3S46_01620</name>
</gene>